<name>A0AA88A2R2_FICCA</name>
<feature type="region of interest" description="Disordered" evidence="1">
    <location>
        <begin position="1"/>
        <end position="22"/>
    </location>
</feature>
<evidence type="ECO:0000313" key="2">
    <source>
        <dbReference type="EMBL" id="GMN33156.1"/>
    </source>
</evidence>
<organism evidence="2 3">
    <name type="scientific">Ficus carica</name>
    <name type="common">Common fig</name>
    <dbReference type="NCBI Taxonomy" id="3494"/>
    <lineage>
        <taxon>Eukaryota</taxon>
        <taxon>Viridiplantae</taxon>
        <taxon>Streptophyta</taxon>
        <taxon>Embryophyta</taxon>
        <taxon>Tracheophyta</taxon>
        <taxon>Spermatophyta</taxon>
        <taxon>Magnoliopsida</taxon>
        <taxon>eudicotyledons</taxon>
        <taxon>Gunneridae</taxon>
        <taxon>Pentapetalae</taxon>
        <taxon>rosids</taxon>
        <taxon>fabids</taxon>
        <taxon>Rosales</taxon>
        <taxon>Moraceae</taxon>
        <taxon>Ficeae</taxon>
        <taxon>Ficus</taxon>
    </lineage>
</organism>
<proteinExistence type="predicted"/>
<dbReference type="EMBL" id="BTGU01000004">
    <property type="protein sequence ID" value="GMN33156.1"/>
    <property type="molecule type" value="Genomic_DNA"/>
</dbReference>
<evidence type="ECO:0000313" key="3">
    <source>
        <dbReference type="Proteomes" id="UP001187192"/>
    </source>
</evidence>
<sequence>MGEFSHGTSKVGDGRQHKQGVVVGGRGATTIYEAWEVTMQIWHEGDDATAS</sequence>
<reference evidence="2" key="1">
    <citation type="submission" date="2023-07" db="EMBL/GenBank/DDBJ databases">
        <title>draft genome sequence of fig (Ficus carica).</title>
        <authorList>
            <person name="Takahashi T."/>
            <person name="Nishimura K."/>
        </authorList>
    </citation>
    <scope>NUCLEOTIDE SEQUENCE</scope>
</reference>
<dbReference type="Proteomes" id="UP001187192">
    <property type="component" value="Unassembled WGS sequence"/>
</dbReference>
<evidence type="ECO:0000256" key="1">
    <source>
        <dbReference type="SAM" id="MobiDB-lite"/>
    </source>
</evidence>
<comment type="caution">
    <text evidence="2">The sequence shown here is derived from an EMBL/GenBank/DDBJ whole genome shotgun (WGS) entry which is preliminary data.</text>
</comment>
<gene>
    <name evidence="2" type="ORF">TIFTF001_003999</name>
</gene>
<protein>
    <submittedName>
        <fullName evidence="2">Uncharacterized protein</fullName>
    </submittedName>
</protein>
<keyword evidence="3" id="KW-1185">Reference proteome</keyword>
<accession>A0AA88A2R2</accession>
<dbReference type="AlphaFoldDB" id="A0AA88A2R2"/>